<evidence type="ECO:0000313" key="3">
    <source>
        <dbReference type="Proteomes" id="UP000832041"/>
    </source>
</evidence>
<proteinExistence type="predicted"/>
<name>A0ABY4L7P6_THEAE</name>
<dbReference type="InterPro" id="IPR025291">
    <property type="entry name" value="DUF4153"/>
</dbReference>
<dbReference type="Pfam" id="PF13687">
    <property type="entry name" value="DUF4153"/>
    <property type="match status" value="1"/>
</dbReference>
<dbReference type="Proteomes" id="UP000832041">
    <property type="component" value="Chromosome"/>
</dbReference>
<protein>
    <submittedName>
        <fullName evidence="2">DUF4173 domain-containing protein</fullName>
    </submittedName>
</protein>
<feature type="transmembrane region" description="Helical" evidence="1">
    <location>
        <begin position="298"/>
        <end position="316"/>
    </location>
</feature>
<feature type="transmembrane region" description="Helical" evidence="1">
    <location>
        <begin position="96"/>
        <end position="117"/>
    </location>
</feature>
<reference evidence="2 3" key="1">
    <citation type="submission" date="2020-04" db="EMBL/GenBank/DDBJ databases">
        <title>Thermobifida alba genome sequencing and assembly.</title>
        <authorList>
            <person name="Luzics S."/>
            <person name="Horvath B."/>
            <person name="Nagy I."/>
            <person name="Toth A."/>
            <person name="Nagy I."/>
            <person name="Kukolya J."/>
        </authorList>
    </citation>
    <scope>NUCLEOTIDE SEQUENCE [LARGE SCALE GENOMIC DNA]</scope>
    <source>
        <strain evidence="2 3">DSM 43795</strain>
    </source>
</reference>
<keyword evidence="1" id="KW-0472">Membrane</keyword>
<evidence type="ECO:0000313" key="2">
    <source>
        <dbReference type="EMBL" id="UPT23681.1"/>
    </source>
</evidence>
<keyword evidence="3" id="KW-1185">Reference proteome</keyword>
<feature type="transmembrane region" description="Helical" evidence="1">
    <location>
        <begin position="137"/>
        <end position="157"/>
    </location>
</feature>
<keyword evidence="1" id="KW-0812">Transmembrane</keyword>
<feature type="transmembrane region" description="Helical" evidence="1">
    <location>
        <begin position="178"/>
        <end position="205"/>
    </location>
</feature>
<accession>A0ABY4L7P6</accession>
<organism evidence="2 3">
    <name type="scientific">Thermobifida alba</name>
    <name type="common">Thermomonospora alba</name>
    <dbReference type="NCBI Taxonomy" id="53522"/>
    <lineage>
        <taxon>Bacteria</taxon>
        <taxon>Bacillati</taxon>
        <taxon>Actinomycetota</taxon>
        <taxon>Actinomycetes</taxon>
        <taxon>Streptosporangiales</taxon>
        <taxon>Nocardiopsidaceae</taxon>
        <taxon>Thermobifida</taxon>
    </lineage>
</organism>
<sequence length="454" mass="49007">MIRAGWTPWALCYGTLAAILLSTVAVRAADWVVTGSLAGAFALASLAVAVRAPEARANWPGTLYGALALLRNLPATPRFLAAAPSPGGNRRGWQPVLIGISVTALLLLVFGGLLMAADPVFARIILTYFEGLPFRGTMFVLFALGTGAAALTALRPARTEQPEGDAAKRPKPRTPVPMTAWLLPLGALNLLFLSFIAVQAATLFGGEEYVQRATDLTYAEYARQGFFQLLTVGFLVLGVIAAVCWLLRTVHGGERRLRNALLGVLCLLTLLLLASALNRLDLYAETFGLTRLRVLAEAAIWWIGAVFVLVVVAGAIDTFGGRSGWLPRAVVALTGAGLALFAYSDPDLRIAESHVDMPVARIDMFYLNGLSDDAVPALARIVQRADCAYIPEADRIQLRERLDTGTSWTDWNASRRRADALLEEALDDPEILTAFEECGDSAALGWRPHTHLYR</sequence>
<feature type="transmembrane region" description="Helical" evidence="1">
    <location>
        <begin position="259"/>
        <end position="278"/>
    </location>
</feature>
<dbReference type="EMBL" id="CP051627">
    <property type="protein sequence ID" value="UPT23681.1"/>
    <property type="molecule type" value="Genomic_DNA"/>
</dbReference>
<feature type="transmembrane region" description="Helical" evidence="1">
    <location>
        <begin position="31"/>
        <end position="50"/>
    </location>
</feature>
<feature type="transmembrane region" description="Helical" evidence="1">
    <location>
        <begin position="225"/>
        <end position="247"/>
    </location>
</feature>
<keyword evidence="1" id="KW-1133">Transmembrane helix</keyword>
<gene>
    <name evidence="2" type="ORF">FOF52_21335</name>
</gene>
<feature type="transmembrane region" description="Helical" evidence="1">
    <location>
        <begin position="7"/>
        <end position="25"/>
    </location>
</feature>
<evidence type="ECO:0000256" key="1">
    <source>
        <dbReference type="SAM" id="Phobius"/>
    </source>
</evidence>